<dbReference type="GO" id="GO:0050700">
    <property type="term" value="F:CARD domain binding"/>
    <property type="evidence" value="ECO:0007669"/>
    <property type="project" value="TreeGrafter"/>
</dbReference>
<dbReference type="EMBL" id="KE673920">
    <property type="protein sequence ID" value="ERE76829.1"/>
    <property type="molecule type" value="Genomic_DNA"/>
</dbReference>
<accession>A0A061I565</accession>
<evidence type="ECO:0000313" key="2">
    <source>
        <dbReference type="EMBL" id="ERE76829.1"/>
    </source>
</evidence>
<keyword evidence="1" id="KW-0175">Coiled coil</keyword>
<dbReference type="GO" id="GO:0043123">
    <property type="term" value="P:positive regulation of canonical NF-kappaB signal transduction"/>
    <property type="evidence" value="ECO:0007669"/>
    <property type="project" value="TreeGrafter"/>
</dbReference>
<gene>
    <name evidence="2" type="ORF">H671_4g11534</name>
</gene>
<dbReference type="PANTHER" id="PTHR14559">
    <property type="entry name" value="CASPASE RECRUITMENT DOMAIN FAMILY"/>
    <property type="match status" value="1"/>
</dbReference>
<proteinExistence type="predicted"/>
<feature type="coiled-coil region" evidence="1">
    <location>
        <begin position="1"/>
        <end position="106"/>
    </location>
</feature>
<name>A0A061I565_CRIGR</name>
<sequence>IDQLKHRLNKMEEECKLERNQSLKLKNDIENRPKKEQVLELERENEMLKTKIQELQSIIQAFHSRDEAQTQYSQCLIEKDKYRKQIRELEEKNDEMRIEMVRREACIVNLESKLRRLSKDSGSLDQ</sequence>
<feature type="non-terminal residue" evidence="2">
    <location>
        <position position="126"/>
    </location>
</feature>
<dbReference type="PANTHER" id="PTHR14559:SF4">
    <property type="entry name" value="CASPASE RECRUITMENT DOMAIN-CONTAINING PROTEIN 11"/>
    <property type="match status" value="1"/>
</dbReference>
<protein>
    <submittedName>
        <fullName evidence="2">Caspase recruitment domain-containing protein 11</fullName>
    </submittedName>
</protein>
<evidence type="ECO:0000256" key="1">
    <source>
        <dbReference type="SAM" id="Coils"/>
    </source>
</evidence>
<feature type="non-terminal residue" evidence="2">
    <location>
        <position position="1"/>
    </location>
</feature>
<dbReference type="GO" id="GO:0005737">
    <property type="term" value="C:cytoplasm"/>
    <property type="evidence" value="ECO:0007669"/>
    <property type="project" value="TreeGrafter"/>
</dbReference>
<organism evidence="2 3">
    <name type="scientific">Cricetulus griseus</name>
    <name type="common">Chinese hamster</name>
    <name type="synonym">Cricetulus barabensis griseus</name>
    <dbReference type="NCBI Taxonomy" id="10029"/>
    <lineage>
        <taxon>Eukaryota</taxon>
        <taxon>Metazoa</taxon>
        <taxon>Chordata</taxon>
        <taxon>Craniata</taxon>
        <taxon>Vertebrata</taxon>
        <taxon>Euteleostomi</taxon>
        <taxon>Mammalia</taxon>
        <taxon>Eutheria</taxon>
        <taxon>Euarchontoglires</taxon>
        <taxon>Glires</taxon>
        <taxon>Rodentia</taxon>
        <taxon>Myomorpha</taxon>
        <taxon>Muroidea</taxon>
        <taxon>Cricetidae</taxon>
        <taxon>Cricetinae</taxon>
        <taxon>Cricetulus</taxon>
    </lineage>
</organism>
<dbReference type="Proteomes" id="UP000030759">
    <property type="component" value="Unassembled WGS sequence"/>
</dbReference>
<dbReference type="AlphaFoldDB" id="A0A061I565"/>
<evidence type="ECO:0000313" key="3">
    <source>
        <dbReference type="Proteomes" id="UP000030759"/>
    </source>
</evidence>
<reference evidence="3" key="1">
    <citation type="journal article" date="2013" name="Nat. Biotechnol.">
        <title>Chinese hamster genome sequenced from sorted chromosomes.</title>
        <authorList>
            <person name="Brinkrolf K."/>
            <person name="Rupp O."/>
            <person name="Laux H."/>
            <person name="Kollin F."/>
            <person name="Ernst W."/>
            <person name="Linke B."/>
            <person name="Kofler R."/>
            <person name="Romand S."/>
            <person name="Hesse F."/>
            <person name="Budach W.E."/>
            <person name="Galosy S."/>
            <person name="Muller D."/>
            <person name="Noll T."/>
            <person name="Wienberg J."/>
            <person name="Jostock T."/>
            <person name="Leonard M."/>
            <person name="Grillari J."/>
            <person name="Tauch A."/>
            <person name="Goesmann A."/>
            <person name="Helk B."/>
            <person name="Mott J.E."/>
            <person name="Puhler A."/>
            <person name="Borth N."/>
        </authorList>
    </citation>
    <scope>NUCLEOTIDE SEQUENCE [LARGE SCALE GENOMIC DNA]</scope>
    <source>
        <strain evidence="3">17A/GY</strain>
    </source>
</reference>